<feature type="domain" description="Exocyst complex component EXOC6/Sec15 N-terminal" evidence="1">
    <location>
        <begin position="63"/>
        <end position="231"/>
    </location>
</feature>
<dbReference type="EMBL" id="JANBPT010000239">
    <property type="protein sequence ID" value="KAJ1925105.1"/>
    <property type="molecule type" value="Genomic_DNA"/>
</dbReference>
<protein>
    <submittedName>
        <fullName evidence="2">Rab GTPase-binding exocyst subunit S15</fullName>
    </submittedName>
</protein>
<dbReference type="GO" id="GO:0090522">
    <property type="term" value="P:vesicle tethering involved in exocytosis"/>
    <property type="evidence" value="ECO:0007669"/>
    <property type="project" value="InterPro"/>
</dbReference>
<dbReference type="AlphaFoldDB" id="A0A9W8ADM9"/>
<proteinExistence type="predicted"/>
<keyword evidence="3" id="KW-1185">Reference proteome</keyword>
<dbReference type="OrthoDB" id="10267033at2759"/>
<organism evidence="2 3">
    <name type="scientific">Tieghemiomyces parasiticus</name>
    <dbReference type="NCBI Taxonomy" id="78921"/>
    <lineage>
        <taxon>Eukaryota</taxon>
        <taxon>Fungi</taxon>
        <taxon>Fungi incertae sedis</taxon>
        <taxon>Zoopagomycota</taxon>
        <taxon>Kickxellomycotina</taxon>
        <taxon>Dimargaritomycetes</taxon>
        <taxon>Dimargaritales</taxon>
        <taxon>Dimargaritaceae</taxon>
        <taxon>Tieghemiomyces</taxon>
    </lineage>
</organism>
<dbReference type="GO" id="GO:0000145">
    <property type="term" value="C:exocyst"/>
    <property type="evidence" value="ECO:0007669"/>
    <property type="project" value="TreeGrafter"/>
</dbReference>
<dbReference type="GO" id="GO:0006893">
    <property type="term" value="P:Golgi to plasma membrane transport"/>
    <property type="evidence" value="ECO:0007669"/>
    <property type="project" value="TreeGrafter"/>
</dbReference>
<comment type="caution">
    <text evidence="2">The sequence shown here is derived from an EMBL/GenBank/DDBJ whole genome shotgun (WGS) entry which is preliminary data.</text>
</comment>
<reference evidence="2" key="1">
    <citation type="submission" date="2022-07" db="EMBL/GenBank/DDBJ databases">
        <title>Phylogenomic reconstructions and comparative analyses of Kickxellomycotina fungi.</title>
        <authorList>
            <person name="Reynolds N.K."/>
            <person name="Stajich J.E."/>
            <person name="Barry K."/>
            <person name="Grigoriev I.V."/>
            <person name="Crous P."/>
            <person name="Smith M.E."/>
        </authorList>
    </citation>
    <scope>NUCLEOTIDE SEQUENCE</scope>
    <source>
        <strain evidence="2">RSA 861</strain>
    </source>
</reference>
<dbReference type="InterPro" id="IPR007225">
    <property type="entry name" value="EXOC6/Sec15"/>
</dbReference>
<dbReference type="InterPro" id="IPR048359">
    <property type="entry name" value="EXOC6_Sec15_N"/>
</dbReference>
<evidence type="ECO:0000259" key="1">
    <source>
        <dbReference type="Pfam" id="PF20651"/>
    </source>
</evidence>
<name>A0A9W8ADM9_9FUNG</name>
<dbReference type="Pfam" id="PF20651">
    <property type="entry name" value="EXOC6_Sec15_N"/>
    <property type="match status" value="1"/>
</dbReference>
<accession>A0A9W8ADM9</accession>
<gene>
    <name evidence="2" type="primary">SEC15_1</name>
    <name evidence="2" type="ORF">IWQ60_004780</name>
</gene>
<evidence type="ECO:0000313" key="3">
    <source>
        <dbReference type="Proteomes" id="UP001150569"/>
    </source>
</evidence>
<dbReference type="Proteomes" id="UP001150569">
    <property type="component" value="Unassembled WGS sequence"/>
</dbReference>
<sequence>MTSKSPSLPSDPPGALATVNSVINGPLGLSSLGSGMDPEQLEQLGPVIRSVYRTGKQDQFKTQLQALAQQKETEMERLCGSHHGEFVRAVDELLQIRQNSVDLHDEVQYLNQQLQQSGRDLSTKQAELLNLKRVHRNILMASQCISSSLDVVKMADRVIADIGNREFYSALRTLGKLKEDHLPPLLVYSFARYLYDSLPAIEIQLRDAVLADMREWFAQLRAKSNQMGRHLMESMAQRQDVWATRRRNMAAEASNGSDGRAGLDYVSTAVEFVLDEDIAPQDLSSLDLQPLYQCLHIHDKLGHRKQFKQSFEEDRRTQANQMVTRRFDFKLGSLEGFRGKLHDIIGFFIIEYQIVTTTRDFRSKTEVDSLWDSVITNFCDTLAQNVQDIVSKQSVLTSIKQLLLTFTFILEDYSYDVRKLKELNYAMLSF</sequence>
<dbReference type="PANTHER" id="PTHR12702:SF0">
    <property type="entry name" value="EXOCYST COMPLEX COMPONENT 6"/>
    <property type="match status" value="1"/>
</dbReference>
<evidence type="ECO:0000313" key="2">
    <source>
        <dbReference type="EMBL" id="KAJ1925105.1"/>
    </source>
</evidence>
<dbReference type="GO" id="GO:0016020">
    <property type="term" value="C:membrane"/>
    <property type="evidence" value="ECO:0007669"/>
    <property type="project" value="TreeGrafter"/>
</dbReference>
<dbReference type="PANTHER" id="PTHR12702">
    <property type="entry name" value="SEC15"/>
    <property type="match status" value="1"/>
</dbReference>
<dbReference type="GO" id="GO:0006886">
    <property type="term" value="P:intracellular protein transport"/>
    <property type="evidence" value="ECO:0007669"/>
    <property type="project" value="InterPro"/>
</dbReference>